<dbReference type="EMBL" id="AP024718">
    <property type="protein sequence ID" value="BCX87990.1"/>
    <property type="molecule type" value="Genomic_DNA"/>
</dbReference>
<gene>
    <name evidence="4" type="ORF">MIN45_P0357</name>
</gene>
<keyword evidence="2" id="KW-1133">Transmembrane helix</keyword>
<feature type="region of interest" description="Disordered" evidence="1">
    <location>
        <begin position="88"/>
        <end position="110"/>
    </location>
</feature>
<keyword evidence="2" id="KW-0472">Membrane</keyword>
<dbReference type="RefSeq" id="WP_286293014.1">
    <property type="nucleotide sequence ID" value="NZ_AP024718.1"/>
</dbReference>
<keyword evidence="2" id="KW-0812">Transmembrane</keyword>
<reference evidence="5" key="1">
    <citation type="journal article" date="2024" name="Int. J. Syst. Evol. Microbiol.">
        <title>Methylomarinovum tepidoasis sp. nov., a moderately thermophilic methanotroph of the family Methylothermaceae isolated from a deep-sea hydrothermal field.</title>
        <authorList>
            <person name="Hirayama H."/>
            <person name="Takaki Y."/>
            <person name="Abe M."/>
            <person name="Miyazaki M."/>
            <person name="Uematsu K."/>
            <person name="Matsui Y."/>
            <person name="Takai K."/>
        </authorList>
    </citation>
    <scope>NUCLEOTIDE SEQUENCE [LARGE SCALE GENOMIC DNA]</scope>
    <source>
        <strain evidence="5">IN45</strain>
    </source>
</reference>
<evidence type="ECO:0000259" key="3">
    <source>
        <dbReference type="Pfam" id="PF11127"/>
    </source>
</evidence>
<feature type="transmembrane region" description="Helical" evidence="2">
    <location>
        <begin position="21"/>
        <end position="51"/>
    </location>
</feature>
<evidence type="ECO:0000256" key="1">
    <source>
        <dbReference type="SAM" id="MobiDB-lite"/>
    </source>
</evidence>
<keyword evidence="5" id="KW-1185">Reference proteome</keyword>
<evidence type="ECO:0000256" key="2">
    <source>
        <dbReference type="SAM" id="Phobius"/>
    </source>
</evidence>
<dbReference type="Proteomes" id="UP001321450">
    <property type="component" value="Chromosome"/>
</dbReference>
<dbReference type="KEGG" id="meiy:MIN45_P0357"/>
<evidence type="ECO:0000313" key="4">
    <source>
        <dbReference type="EMBL" id="BCX87990.1"/>
    </source>
</evidence>
<proteinExistence type="predicted"/>
<organism evidence="4 5">
    <name type="scientific">Methylomarinovum tepidoasis</name>
    <dbReference type="NCBI Taxonomy" id="2840183"/>
    <lineage>
        <taxon>Bacteria</taxon>
        <taxon>Pseudomonadati</taxon>
        <taxon>Pseudomonadota</taxon>
        <taxon>Gammaproteobacteria</taxon>
        <taxon>Methylococcales</taxon>
        <taxon>Methylothermaceae</taxon>
        <taxon>Methylomarinovum</taxon>
    </lineage>
</organism>
<feature type="domain" description="Inner membrane protein YgaP-like transmembrane" evidence="3">
    <location>
        <begin position="12"/>
        <end position="70"/>
    </location>
</feature>
<evidence type="ECO:0000313" key="5">
    <source>
        <dbReference type="Proteomes" id="UP001321450"/>
    </source>
</evidence>
<sequence length="110" mass="11866">MEFDFKRMFQYERNVGDRDRQIRYGVGALSILISLFLGSIPLLLLGIGLLASGFTRFCPIYAAMGKSTLPPCCAGKMKEEESHGCCGGEEKKAEAGQHGCCGGEGHGHAH</sequence>
<accession>A0AAU9C6I5</accession>
<dbReference type="Pfam" id="PF11127">
    <property type="entry name" value="YgaP-like_TM"/>
    <property type="match status" value="1"/>
</dbReference>
<protein>
    <recommendedName>
        <fullName evidence="3">Inner membrane protein YgaP-like transmembrane domain-containing protein</fullName>
    </recommendedName>
</protein>
<dbReference type="AlphaFoldDB" id="A0AAU9C6I5"/>
<dbReference type="InterPro" id="IPR021309">
    <property type="entry name" value="YgaP-like_TM"/>
</dbReference>
<name>A0AAU9C6I5_9GAMM</name>